<dbReference type="GO" id="GO:0022857">
    <property type="term" value="F:transmembrane transporter activity"/>
    <property type="evidence" value="ECO:0007669"/>
    <property type="project" value="TreeGrafter"/>
</dbReference>
<comment type="subcellular location">
    <subcellularLocation>
        <location evidence="1">Cell membrane</location>
        <topology evidence="1">Multi-pass membrane protein</topology>
    </subcellularLocation>
</comment>
<dbReference type="AlphaFoldDB" id="A0A6P1Y1W8"/>
<feature type="domain" description="MacB-like periplasmic core" evidence="9">
    <location>
        <begin position="18"/>
        <end position="212"/>
    </location>
</feature>
<name>A0A6P1Y1W8_9SPIR</name>
<feature type="transmembrane region" description="Helical" evidence="7">
    <location>
        <begin position="305"/>
        <end position="330"/>
    </location>
</feature>
<feature type="transmembrane region" description="Helical" evidence="7">
    <location>
        <begin position="400"/>
        <end position="425"/>
    </location>
</feature>
<keyword evidence="5 7" id="KW-0472">Membrane</keyword>
<evidence type="ECO:0000256" key="4">
    <source>
        <dbReference type="ARBA" id="ARBA00022989"/>
    </source>
</evidence>
<comment type="similarity">
    <text evidence="6">Belongs to the ABC-4 integral membrane protein family.</text>
</comment>
<gene>
    <name evidence="10" type="ORF">GWP43_09070</name>
</gene>
<evidence type="ECO:0000259" key="9">
    <source>
        <dbReference type="Pfam" id="PF12704"/>
    </source>
</evidence>
<dbReference type="GO" id="GO:0005886">
    <property type="term" value="C:plasma membrane"/>
    <property type="evidence" value="ECO:0007669"/>
    <property type="project" value="UniProtKB-SubCell"/>
</dbReference>
<evidence type="ECO:0000313" key="11">
    <source>
        <dbReference type="Proteomes" id="UP000464374"/>
    </source>
</evidence>
<dbReference type="Proteomes" id="UP000464374">
    <property type="component" value="Chromosome"/>
</dbReference>
<protein>
    <submittedName>
        <fullName evidence="10">ABC transporter permease</fullName>
    </submittedName>
</protein>
<reference evidence="10 11" key="1">
    <citation type="submission" date="2020-01" db="EMBL/GenBank/DDBJ databases">
        <title>Complete genome sequence of a human oral phylogroup 1 Treponema sp. strain ATCC 700766, originally isolated from periodontitis dental plaque.</title>
        <authorList>
            <person name="Chan Y."/>
            <person name="Huo Y.-B."/>
            <person name="Yu X.-L."/>
            <person name="Zeng H."/>
            <person name="Leung W.-K."/>
            <person name="Watt R.M."/>
        </authorList>
    </citation>
    <scope>NUCLEOTIDE SEQUENCE [LARGE SCALE GENOMIC DNA]</scope>
    <source>
        <strain evidence="10 11">OMZ 804</strain>
    </source>
</reference>
<dbReference type="InterPro" id="IPR025857">
    <property type="entry name" value="MacB_PCD"/>
</dbReference>
<dbReference type="PANTHER" id="PTHR30572">
    <property type="entry name" value="MEMBRANE COMPONENT OF TRANSPORTER-RELATED"/>
    <property type="match status" value="1"/>
</dbReference>
<dbReference type="PANTHER" id="PTHR30572:SF4">
    <property type="entry name" value="ABC TRANSPORTER PERMEASE YTRF"/>
    <property type="match status" value="1"/>
</dbReference>
<dbReference type="EMBL" id="CP048020">
    <property type="protein sequence ID" value="QHX43565.1"/>
    <property type="molecule type" value="Genomic_DNA"/>
</dbReference>
<feature type="domain" description="ABC3 transporter permease C-terminal" evidence="8">
    <location>
        <begin position="310"/>
        <end position="433"/>
    </location>
</feature>
<dbReference type="InterPro" id="IPR050250">
    <property type="entry name" value="Macrolide_Exporter_MacB"/>
</dbReference>
<evidence type="ECO:0000256" key="7">
    <source>
        <dbReference type="SAM" id="Phobius"/>
    </source>
</evidence>
<evidence type="ECO:0000259" key="8">
    <source>
        <dbReference type="Pfam" id="PF02687"/>
    </source>
</evidence>
<accession>A0A6P1Y1W8</accession>
<proteinExistence type="inferred from homology"/>
<evidence type="ECO:0000313" key="10">
    <source>
        <dbReference type="EMBL" id="QHX43565.1"/>
    </source>
</evidence>
<dbReference type="InterPro" id="IPR003838">
    <property type="entry name" value="ABC3_permease_C"/>
</dbReference>
<evidence type="ECO:0000256" key="2">
    <source>
        <dbReference type="ARBA" id="ARBA00022475"/>
    </source>
</evidence>
<dbReference type="Pfam" id="PF12704">
    <property type="entry name" value="MacB_PCD"/>
    <property type="match status" value="1"/>
</dbReference>
<dbReference type="KEGG" id="trz:GWP43_09070"/>
<dbReference type="Pfam" id="PF02687">
    <property type="entry name" value="FtsX"/>
    <property type="match status" value="1"/>
</dbReference>
<sequence length="444" mass="48997">MNILKIAFRNLNRQKRRSMLLVIAIVFAFLIVTLIDGLSAGARKSLEYQIAKIIGGHVYVTGAEKAADKTEDDKANEYLPPESVELVHRIIKEEKIDALYTTVRAQRYGTLIFAGNQLTAQIAGCKFDEEEALRNSFAFKEGGWENVNIENALFIPQKTAEALNVALNDVILYEMTTLSGQATVAEFQIAGIYQDQSQFDQIQFYANFDYLNKIAEIPEGCVAQFGIFLRDENQQDAVASIFEKRLAEYGPVTSRELAAQFNPTSPGQELLRQLNEGKWDGTKYAVMTFYDFAPQMVTLSQTIQWVSLGVLLVLLLVTMIGISNTFRMVVHERKGEIGTMRSCGVSRGKVSLLFLAEAGFLSVIGAAAGFVLALLVMLIISLIPISIDSVLSMLTTNGHFLWILSPTVICLKFLLTAFLAILAALGPAIRAANMIPAEALRSSK</sequence>
<organism evidence="10 11">
    <name type="scientific">Treponema vincentii</name>
    <dbReference type="NCBI Taxonomy" id="69710"/>
    <lineage>
        <taxon>Bacteria</taxon>
        <taxon>Pseudomonadati</taxon>
        <taxon>Spirochaetota</taxon>
        <taxon>Spirochaetia</taxon>
        <taxon>Spirochaetales</taxon>
        <taxon>Treponemataceae</taxon>
        <taxon>Treponema</taxon>
    </lineage>
</organism>
<evidence type="ECO:0000256" key="6">
    <source>
        <dbReference type="ARBA" id="ARBA00038076"/>
    </source>
</evidence>
<evidence type="ECO:0000256" key="5">
    <source>
        <dbReference type="ARBA" id="ARBA00023136"/>
    </source>
</evidence>
<keyword evidence="3 7" id="KW-0812">Transmembrane</keyword>
<keyword evidence="4 7" id="KW-1133">Transmembrane helix</keyword>
<evidence type="ECO:0000256" key="1">
    <source>
        <dbReference type="ARBA" id="ARBA00004651"/>
    </source>
</evidence>
<keyword evidence="2" id="KW-1003">Cell membrane</keyword>
<feature type="transmembrane region" description="Helical" evidence="7">
    <location>
        <begin position="351"/>
        <end position="380"/>
    </location>
</feature>
<evidence type="ECO:0000256" key="3">
    <source>
        <dbReference type="ARBA" id="ARBA00022692"/>
    </source>
</evidence>
<dbReference type="RefSeq" id="WP_162663880.1">
    <property type="nucleotide sequence ID" value="NZ_CP048020.1"/>
</dbReference>